<name>A0A1A9W310_9MUSC</name>
<evidence type="ECO:0000313" key="12">
    <source>
        <dbReference type="EnsemblMetazoa" id="GBRI004560-PA"/>
    </source>
</evidence>
<dbReference type="InterPro" id="IPR054708">
    <property type="entry name" value="MTPAP-like_central"/>
</dbReference>
<evidence type="ECO:0000256" key="4">
    <source>
        <dbReference type="ARBA" id="ARBA00022490"/>
    </source>
</evidence>
<evidence type="ECO:0000256" key="8">
    <source>
        <dbReference type="ARBA" id="ARBA00038491"/>
    </source>
</evidence>
<evidence type="ECO:0000256" key="1">
    <source>
        <dbReference type="ARBA" id="ARBA00001936"/>
    </source>
</evidence>
<feature type="region of interest" description="Disordered" evidence="9">
    <location>
        <begin position="1839"/>
        <end position="1867"/>
    </location>
</feature>
<feature type="region of interest" description="Disordered" evidence="9">
    <location>
        <begin position="48"/>
        <end position="113"/>
    </location>
</feature>
<feature type="compositionally biased region" description="Pro residues" evidence="9">
    <location>
        <begin position="748"/>
        <end position="762"/>
    </location>
</feature>
<feature type="compositionally biased region" description="Low complexity" evidence="9">
    <location>
        <begin position="859"/>
        <end position="895"/>
    </location>
</feature>
<feature type="domain" description="Poly(A) RNA polymerase mitochondrial-like central palm" evidence="11">
    <location>
        <begin position="1437"/>
        <end position="1575"/>
    </location>
</feature>
<feature type="compositionally biased region" description="Polar residues" evidence="9">
    <location>
        <begin position="903"/>
        <end position="915"/>
    </location>
</feature>
<evidence type="ECO:0000256" key="2">
    <source>
        <dbReference type="ARBA" id="ARBA00001946"/>
    </source>
</evidence>
<evidence type="ECO:0000259" key="10">
    <source>
        <dbReference type="Pfam" id="PF03828"/>
    </source>
</evidence>
<evidence type="ECO:0000256" key="5">
    <source>
        <dbReference type="ARBA" id="ARBA00022679"/>
    </source>
</evidence>
<feature type="region of interest" description="Disordered" evidence="9">
    <location>
        <begin position="327"/>
        <end position="377"/>
    </location>
</feature>
<protein>
    <submittedName>
        <fullName evidence="12">PAP-associated domain-containing protein</fullName>
    </submittedName>
</protein>
<feature type="compositionally biased region" description="Low complexity" evidence="9">
    <location>
        <begin position="736"/>
        <end position="747"/>
    </location>
</feature>
<keyword evidence="5" id="KW-0808">Transferase</keyword>
<dbReference type="GO" id="GO:1990817">
    <property type="term" value="F:poly(A) RNA polymerase activity"/>
    <property type="evidence" value="ECO:0007669"/>
    <property type="project" value="UniProtKB-ARBA"/>
</dbReference>
<dbReference type="Pfam" id="PF22600">
    <property type="entry name" value="MTPAP-like_central"/>
    <property type="match status" value="1"/>
</dbReference>
<feature type="region of interest" description="Disordered" evidence="9">
    <location>
        <begin position="642"/>
        <end position="662"/>
    </location>
</feature>
<dbReference type="STRING" id="37001.A0A1A9W310"/>
<feature type="region of interest" description="Disordered" evidence="9">
    <location>
        <begin position="538"/>
        <end position="560"/>
    </location>
</feature>
<dbReference type="PANTHER" id="PTHR12271:SF40">
    <property type="entry name" value="POLY(A) RNA POLYMERASE GLD2"/>
    <property type="match status" value="1"/>
</dbReference>
<keyword evidence="6" id="KW-0479">Metal-binding</keyword>
<dbReference type="GO" id="GO:0031123">
    <property type="term" value="P:RNA 3'-end processing"/>
    <property type="evidence" value="ECO:0007669"/>
    <property type="project" value="TreeGrafter"/>
</dbReference>
<comment type="similarity">
    <text evidence="8">Belongs to the DNA polymerase type-B-like family. GLD2 subfamily.</text>
</comment>
<comment type="cofactor">
    <cofactor evidence="1">
        <name>Mn(2+)</name>
        <dbReference type="ChEBI" id="CHEBI:29035"/>
    </cofactor>
</comment>
<evidence type="ECO:0000256" key="7">
    <source>
        <dbReference type="ARBA" id="ARBA00022842"/>
    </source>
</evidence>
<keyword evidence="13" id="KW-1185">Reference proteome</keyword>
<proteinExistence type="inferred from homology"/>
<comment type="cofactor">
    <cofactor evidence="2">
        <name>Mg(2+)</name>
        <dbReference type="ChEBI" id="CHEBI:18420"/>
    </cofactor>
</comment>
<dbReference type="Gene3D" id="3.30.460.10">
    <property type="entry name" value="Beta Polymerase, domain 2"/>
    <property type="match status" value="1"/>
</dbReference>
<feature type="compositionally biased region" description="Low complexity" evidence="9">
    <location>
        <begin position="830"/>
        <end position="845"/>
    </location>
</feature>
<dbReference type="VEuPathDB" id="VectorBase:GBRI004560"/>
<keyword evidence="4" id="KW-0963">Cytoplasm</keyword>
<feature type="region of interest" description="Disordered" evidence="9">
    <location>
        <begin position="1012"/>
        <end position="1036"/>
    </location>
</feature>
<accession>A0A1A9W310</accession>
<feature type="region of interest" description="Disordered" evidence="9">
    <location>
        <begin position="825"/>
        <end position="915"/>
    </location>
</feature>
<dbReference type="InterPro" id="IPR002058">
    <property type="entry name" value="PAP_assoc"/>
</dbReference>
<dbReference type="Proteomes" id="UP000091820">
    <property type="component" value="Unassembled WGS sequence"/>
</dbReference>
<dbReference type="SUPFAM" id="SSF81301">
    <property type="entry name" value="Nucleotidyltransferase"/>
    <property type="match status" value="1"/>
</dbReference>
<dbReference type="Pfam" id="PF03828">
    <property type="entry name" value="PAP_assoc"/>
    <property type="match status" value="1"/>
</dbReference>
<evidence type="ECO:0000313" key="13">
    <source>
        <dbReference type="Proteomes" id="UP000091820"/>
    </source>
</evidence>
<dbReference type="SUPFAM" id="SSF81631">
    <property type="entry name" value="PAP/OAS1 substrate-binding domain"/>
    <property type="match status" value="1"/>
</dbReference>
<keyword evidence="7" id="KW-0460">Magnesium</keyword>
<feature type="region of interest" description="Disordered" evidence="9">
    <location>
        <begin position="494"/>
        <end position="518"/>
    </location>
</feature>
<evidence type="ECO:0000256" key="9">
    <source>
        <dbReference type="SAM" id="MobiDB-lite"/>
    </source>
</evidence>
<feature type="compositionally biased region" description="Low complexity" evidence="9">
    <location>
        <begin position="763"/>
        <end position="775"/>
    </location>
</feature>
<evidence type="ECO:0000256" key="6">
    <source>
        <dbReference type="ARBA" id="ARBA00022723"/>
    </source>
</evidence>
<dbReference type="GO" id="GO:0046872">
    <property type="term" value="F:metal ion binding"/>
    <property type="evidence" value="ECO:0007669"/>
    <property type="project" value="UniProtKB-KW"/>
</dbReference>
<evidence type="ECO:0000256" key="3">
    <source>
        <dbReference type="ARBA" id="ARBA00004496"/>
    </source>
</evidence>
<dbReference type="InterPro" id="IPR043519">
    <property type="entry name" value="NT_sf"/>
</dbReference>
<dbReference type="Gene3D" id="1.10.1410.10">
    <property type="match status" value="1"/>
</dbReference>
<reference evidence="13" key="1">
    <citation type="submission" date="2014-03" db="EMBL/GenBank/DDBJ databases">
        <authorList>
            <person name="Aksoy S."/>
            <person name="Warren W."/>
            <person name="Wilson R.K."/>
        </authorList>
    </citation>
    <scope>NUCLEOTIDE SEQUENCE [LARGE SCALE GENOMIC DNA]</scope>
    <source>
        <strain evidence="13">IAEA</strain>
    </source>
</reference>
<dbReference type="PANTHER" id="PTHR12271">
    <property type="entry name" value="POLY A POLYMERASE CID PAP -RELATED"/>
    <property type="match status" value="1"/>
</dbReference>
<feature type="compositionally biased region" description="Polar residues" evidence="9">
    <location>
        <begin position="327"/>
        <end position="340"/>
    </location>
</feature>
<dbReference type="EnsemblMetazoa" id="GBRI004560-RA">
    <property type="protein sequence ID" value="GBRI004560-PA"/>
    <property type="gene ID" value="GBRI004560"/>
</dbReference>
<sequence length="1867" mass="202681">MFASDLKILTVSATTIPTTVINNKSPIMVTAQETLEYSSCFQGDSFKGRRQQSYEHQHQGKQQQSTKTKFSHNSNKFQTQHQQKYHNYSSNSSTNNHNNKSRKKHYNNNINSTSMNHKKYYHQQQQTPQQLHYEQHQHQYHLATKSGANNKNNNSNNNNCLIKNQNYTAVDLLIHTNNNRNGSQPELSSSTIASCSQSTSTDQQQTIIYEQKEAKQVPLKTSQTANSLSAVLITTTTTASSTHTRASCISCWTNLTKLSPQTPLANLKNNKSALYQQQQKSSNFHTRSIAFSSTNSGSNLQDFVAVALAATAASKCSFNASQNSSAKTSHQYASNGSTGTSKRKSFWKSSTVVGSGGGGSAGAGATANSTQSPKQKKTIVGALDKASLQENTFQTQHIGNKSNSQKGRGGVSTNQHQFVVVEKSAMTTALAGGTTVSAVSTPTTTTATSAITERHTSTSVITPAIAGAPAPNLSNSSSNSSLSTSAFIADSQFTQEQVKQGGRQSPEGNVLSGNTTIDNNSLNLKNSGVISAENFIPTTTTATPRSSSASSSPGSGASSSNSYTLDFLHSVGVQMTGGANLAALKANNNMSNMRSSSLTGSTTTLYSNHTVGASPVRNSYTFAAMAASQHQQHYMFGGGGTGNGNGTATSSGHHYHQSHHHHPPQLTVASFLQKDLLGETLLSSSTAAAANNSGGPGGGININNFIDHAAAQHAPHYQPPAQGHRYHHGYYHHPSHYQVQQQQLQPPSSTPPPPPPPPPPTPQQQQQQQPPLSTSQHISFTTIPHSLSGGYAAPLTGELARIVANGNQHAYQGYYAANHSNLISQPHGRQQQQHSSSNNNNTNYNVGLQAAKKSPTYGSSSASSCSSSSTSSISSNCSNTPASSSMSVTSSSAPNHSSKLHDNNNGSGPTLMLSFNSANTNNYAQRYHQRGQHQQPHYQNQQSNIINNKKLLTPLSLTMSPLLPTPSPTNTICYVQLDELSTAVKTPISSSLPSNDISTPSRTHSNKLISTAVGNDYDSDTSSTKSSAVSGQGPQVKYQPLKSLSLSSSSSSSAASSISLSTPGTIDCSQTSTPAPSATPLLSPLDYNAYNSVLQTIPPSTTVHHNPQQHYQAQYQTHMLTYSRNVPTPASNQLNAQQLYRNGVISLLNLQTQNNGGMNSGIHTISQEDDYVQALQQQQQLAHHFYFSANSPSTGCDQATLGVTSALTASLTTSGGSGYWNPTQQANLLYNQTTNVSISPCLNDLDEFQTNSFSINQAMPSLSSSIGGGIYINNSTSNVHPKRGGSTQILSQQQQQHLIVQQQQQSSISLPGSSSTSITSLNTGMRIRTVGCNQQIQTSVITSAGNGSQQSPPAPAMQTHLFAHQPAPLQTVPQPSHNLIYSNPPTHMRTLTGATTNPSVHEFFTHTPPDRFLARAHLIEAKEAPPALLSNTKWDHLSQGIWKKFISSQQTEETFKQKMRLWRYLYLLIKNAYPRYGLYLVGSTISGFGADSSDVDMCLVSRSPSTIDPRMESLFNLTVLRDCLSKSGEFENFNLIEAKVPILRFRERIHQLEVDLNFNNCVGIKNTHLLYCYSQLDWRLRPLVLVIKLWAQYHNINNAKHMTISSYSLVLMVIHFLQYAVNPAVLPCLHDIYPDKFTLLRSNDFGYVDMNETIGHYESKNAQTLGELFLYFLEYYSCFDYAQFAISVRTGGLLPINVCRTAKSLKNDMHQWKELCIEEPFDLTNTARSVYDFETFERVKAVFVTSWRLLQQTLDLNSVFSTVIPSLQTNNKEDYEQQHIPTKSVLKEITLAATTTTVATMTYDNYCVLKNNNASLVTTGEVHNKDLSNYTSVQKQINSSTSTNSANNNANVANSTTSNSNLTTLIS</sequence>
<organism evidence="12 13">
    <name type="scientific">Glossina brevipalpis</name>
    <dbReference type="NCBI Taxonomy" id="37001"/>
    <lineage>
        <taxon>Eukaryota</taxon>
        <taxon>Metazoa</taxon>
        <taxon>Ecdysozoa</taxon>
        <taxon>Arthropoda</taxon>
        <taxon>Hexapoda</taxon>
        <taxon>Insecta</taxon>
        <taxon>Pterygota</taxon>
        <taxon>Neoptera</taxon>
        <taxon>Endopterygota</taxon>
        <taxon>Diptera</taxon>
        <taxon>Brachycera</taxon>
        <taxon>Muscomorpha</taxon>
        <taxon>Hippoboscoidea</taxon>
        <taxon>Glossinidae</taxon>
        <taxon>Glossina</taxon>
    </lineage>
</organism>
<feature type="compositionally biased region" description="Polar residues" evidence="9">
    <location>
        <begin position="60"/>
        <end position="82"/>
    </location>
</feature>
<dbReference type="CDD" id="cd05402">
    <property type="entry name" value="NT_PAP_TUTase"/>
    <property type="match status" value="1"/>
</dbReference>
<dbReference type="GO" id="GO:0005737">
    <property type="term" value="C:cytoplasm"/>
    <property type="evidence" value="ECO:0007669"/>
    <property type="project" value="UniProtKB-SubCell"/>
</dbReference>
<feature type="compositionally biased region" description="Low complexity" evidence="9">
    <location>
        <begin position="85"/>
        <end position="98"/>
    </location>
</feature>
<reference evidence="12" key="2">
    <citation type="submission" date="2020-05" db="UniProtKB">
        <authorList>
            <consortium name="EnsemblMetazoa"/>
        </authorList>
    </citation>
    <scope>IDENTIFICATION</scope>
    <source>
        <strain evidence="12">IAEA</strain>
    </source>
</reference>
<evidence type="ECO:0000259" key="11">
    <source>
        <dbReference type="Pfam" id="PF22600"/>
    </source>
</evidence>
<feature type="domain" description="PAP-associated" evidence="10">
    <location>
        <begin position="1664"/>
        <end position="1725"/>
    </location>
</feature>
<feature type="compositionally biased region" description="Basic residues" evidence="9">
    <location>
        <begin position="653"/>
        <end position="662"/>
    </location>
</feature>
<comment type="subcellular location">
    <subcellularLocation>
        <location evidence="3">Cytoplasm</location>
    </subcellularLocation>
</comment>
<feature type="region of interest" description="Disordered" evidence="9">
    <location>
        <begin position="736"/>
        <end position="775"/>
    </location>
</feature>